<organism evidence="13 14">
    <name type="scientific">Popillia japonica</name>
    <name type="common">Japanese beetle</name>
    <dbReference type="NCBI Taxonomy" id="7064"/>
    <lineage>
        <taxon>Eukaryota</taxon>
        <taxon>Metazoa</taxon>
        <taxon>Ecdysozoa</taxon>
        <taxon>Arthropoda</taxon>
        <taxon>Hexapoda</taxon>
        <taxon>Insecta</taxon>
        <taxon>Pterygota</taxon>
        <taxon>Neoptera</taxon>
        <taxon>Endopterygota</taxon>
        <taxon>Coleoptera</taxon>
        <taxon>Polyphaga</taxon>
        <taxon>Scarabaeiformia</taxon>
        <taxon>Scarabaeidae</taxon>
        <taxon>Rutelinae</taxon>
        <taxon>Popillia</taxon>
    </lineage>
</organism>
<keyword evidence="6" id="KW-0805">Transcription regulation</keyword>
<dbReference type="SUPFAM" id="SSF54160">
    <property type="entry name" value="Chromo domain-like"/>
    <property type="match status" value="1"/>
</dbReference>
<protein>
    <recommendedName>
        <fullName evidence="9">Protein male-specific lethal-3</fullName>
    </recommendedName>
</protein>
<sequence>MVSTRGVKSKFFEGEKVLCYEPDPTKARVLYDSKVLEVIINKDHRGRKAIEYLIHFQGWNSSWDRCVREEFVLKDTPENRQLQKELAQKSRLQIGTYLYRRESKKHARKTSDRTNNASSEDGSCGSPALMDDEDCPRNCSSSEEESSIDDDLVHIELTRDLRERLEQDYHFIKDQNKLHKLPAEPNVVTILELYWRHYASNQICCLNEKPAKYRGYNNFTKIRPEDLQLCCLNEKPAKYRGYNNFTKIRPEDLQRNLNICKEILDGIRIYFDFTIEDLLLYKSEQGHICKEILDGIRIYFDFTIEDLLLYKSEQGQIPIGLAKFSSFSAFMKGGSSFEPEEYSHLPMVEIDELYNNDSEGGHSVIRNKTRRRKLRSNRSLDSSLNGHGLENCDSKSNQSNNNPTTEIVSTSRFPQWRALPEHVYHQNPLPACLIYGATHLTRLFVKLPELLNNTNMPDEKLKVLLSHLNLFIDYLNDHKDWYGERYYKENDKNIE</sequence>
<feature type="compositionally biased region" description="Basic residues" evidence="10">
    <location>
        <begin position="365"/>
        <end position="376"/>
    </location>
</feature>
<dbReference type="GO" id="GO:0006325">
    <property type="term" value="P:chromatin organization"/>
    <property type="evidence" value="ECO:0007669"/>
    <property type="project" value="UniProtKB-KW"/>
</dbReference>
<evidence type="ECO:0000259" key="11">
    <source>
        <dbReference type="Pfam" id="PF05712"/>
    </source>
</evidence>
<dbReference type="InterPro" id="IPR016197">
    <property type="entry name" value="Chromo-like_dom_sf"/>
</dbReference>
<feature type="domain" description="MRG" evidence="11">
    <location>
        <begin position="287"/>
        <end position="487"/>
    </location>
</feature>
<reference evidence="13 14" key="1">
    <citation type="journal article" date="2024" name="BMC Genomics">
        <title>De novo assembly and annotation of Popillia japonica's genome with initial clues to its potential as an invasive pest.</title>
        <authorList>
            <person name="Cucini C."/>
            <person name="Boschi S."/>
            <person name="Funari R."/>
            <person name="Cardaioli E."/>
            <person name="Iannotti N."/>
            <person name="Marturano G."/>
            <person name="Paoli F."/>
            <person name="Bruttini M."/>
            <person name="Carapelli A."/>
            <person name="Frati F."/>
            <person name="Nardi F."/>
        </authorList>
    </citation>
    <scope>NUCLEOTIDE SEQUENCE [LARGE SCALE GENOMIC DNA]</scope>
    <source>
        <strain evidence="13">DMR45628</strain>
    </source>
</reference>
<keyword evidence="7" id="KW-0804">Transcription</keyword>
<dbReference type="GO" id="GO:0005634">
    <property type="term" value="C:nucleus"/>
    <property type="evidence" value="ECO:0007669"/>
    <property type="project" value="UniProtKB-SubCell"/>
</dbReference>
<evidence type="ECO:0000256" key="6">
    <source>
        <dbReference type="ARBA" id="ARBA00023015"/>
    </source>
</evidence>
<dbReference type="PANTHER" id="PTHR10880">
    <property type="entry name" value="MORTALITY FACTOR 4-LIKE PROTEIN"/>
    <property type="match status" value="1"/>
</dbReference>
<dbReference type="InterPro" id="IPR026541">
    <property type="entry name" value="MRG_dom"/>
</dbReference>
<dbReference type="Pfam" id="PF22732">
    <property type="entry name" value="MSL3_chromo-like"/>
    <property type="match status" value="1"/>
</dbReference>
<gene>
    <name evidence="13" type="ORF">QE152_g5067</name>
</gene>
<dbReference type="InterPro" id="IPR008676">
    <property type="entry name" value="MRG"/>
</dbReference>
<dbReference type="EMBL" id="JASPKY010000028">
    <property type="protein sequence ID" value="KAK9751475.1"/>
    <property type="molecule type" value="Genomic_DNA"/>
</dbReference>
<keyword evidence="8" id="KW-0539">Nucleus</keyword>
<feature type="region of interest" description="Disordered" evidence="10">
    <location>
        <begin position="361"/>
        <end position="407"/>
    </location>
</feature>
<dbReference type="GO" id="GO:0035267">
    <property type="term" value="C:NuA4 histone acetyltransferase complex"/>
    <property type="evidence" value="ECO:0007669"/>
    <property type="project" value="TreeGrafter"/>
</dbReference>
<accession>A0AAW1MY19</accession>
<evidence type="ECO:0000259" key="12">
    <source>
        <dbReference type="Pfam" id="PF22732"/>
    </source>
</evidence>
<evidence type="ECO:0000256" key="2">
    <source>
        <dbReference type="ARBA" id="ARBA00004286"/>
    </source>
</evidence>
<proteinExistence type="predicted"/>
<evidence type="ECO:0000256" key="1">
    <source>
        <dbReference type="ARBA" id="ARBA00004123"/>
    </source>
</evidence>
<comment type="caution">
    <text evidence="13">The sequence shown here is derived from an EMBL/GenBank/DDBJ whole genome shotgun (WGS) entry which is preliminary data.</text>
</comment>
<dbReference type="GO" id="GO:0072487">
    <property type="term" value="C:MSL complex"/>
    <property type="evidence" value="ECO:0007669"/>
    <property type="project" value="TreeGrafter"/>
</dbReference>
<evidence type="ECO:0000256" key="5">
    <source>
        <dbReference type="ARBA" id="ARBA00022853"/>
    </source>
</evidence>
<keyword evidence="3" id="KW-0158">Chromosome</keyword>
<dbReference type="FunFam" id="2.30.30.140:FF:000042">
    <property type="entry name" value="male-specific lethal 3 homolog"/>
    <property type="match status" value="1"/>
</dbReference>
<feature type="region of interest" description="Disordered" evidence="10">
    <location>
        <begin position="102"/>
        <end position="146"/>
    </location>
</feature>
<evidence type="ECO:0000313" key="14">
    <source>
        <dbReference type="Proteomes" id="UP001458880"/>
    </source>
</evidence>
<evidence type="ECO:0000256" key="7">
    <source>
        <dbReference type="ARBA" id="ARBA00023163"/>
    </source>
</evidence>
<evidence type="ECO:0000256" key="10">
    <source>
        <dbReference type="SAM" id="MobiDB-lite"/>
    </source>
</evidence>
<dbReference type="PROSITE" id="PS51640">
    <property type="entry name" value="MRG"/>
    <property type="match status" value="1"/>
</dbReference>
<dbReference type="InterPro" id="IPR038217">
    <property type="entry name" value="MRG_C_sf"/>
</dbReference>
<evidence type="ECO:0000256" key="4">
    <source>
        <dbReference type="ARBA" id="ARBA00022843"/>
    </source>
</evidence>
<dbReference type="AlphaFoldDB" id="A0AAW1MY19"/>
<dbReference type="PANTHER" id="PTHR10880:SF15">
    <property type="entry name" value="MSL COMPLEX SUBUNIT 3"/>
    <property type="match status" value="1"/>
</dbReference>
<feature type="domain" description="MRG" evidence="11">
    <location>
        <begin position="141"/>
        <end position="286"/>
    </location>
</feature>
<feature type="domain" description="MSL3 chromodomain-like" evidence="12">
    <location>
        <begin position="11"/>
        <end position="88"/>
    </location>
</feature>
<name>A0AAW1MY19_POPJA</name>
<evidence type="ECO:0000256" key="8">
    <source>
        <dbReference type="ARBA" id="ARBA00023242"/>
    </source>
</evidence>
<dbReference type="Gene3D" id="2.30.30.140">
    <property type="match status" value="1"/>
</dbReference>
<evidence type="ECO:0000256" key="9">
    <source>
        <dbReference type="ARBA" id="ARBA00069454"/>
    </source>
</evidence>
<dbReference type="Proteomes" id="UP001458880">
    <property type="component" value="Unassembled WGS sequence"/>
</dbReference>
<dbReference type="GO" id="GO:0006355">
    <property type="term" value="P:regulation of DNA-templated transcription"/>
    <property type="evidence" value="ECO:0007669"/>
    <property type="project" value="InterPro"/>
</dbReference>
<keyword evidence="4" id="KW-0832">Ubl conjugation</keyword>
<feature type="compositionally biased region" description="Polar residues" evidence="10">
    <location>
        <begin position="394"/>
        <end position="407"/>
    </location>
</feature>
<keyword evidence="14" id="KW-1185">Reference proteome</keyword>
<dbReference type="Gene3D" id="1.10.274.30">
    <property type="entry name" value="MRG domain"/>
    <property type="match status" value="2"/>
</dbReference>
<dbReference type="Pfam" id="PF05712">
    <property type="entry name" value="MRG"/>
    <property type="match status" value="2"/>
</dbReference>
<comment type="subcellular location">
    <subcellularLocation>
        <location evidence="2">Chromosome</location>
    </subcellularLocation>
    <subcellularLocation>
        <location evidence="1">Nucleus</location>
    </subcellularLocation>
</comment>
<evidence type="ECO:0000313" key="13">
    <source>
        <dbReference type="EMBL" id="KAK9751475.1"/>
    </source>
</evidence>
<evidence type="ECO:0000256" key="3">
    <source>
        <dbReference type="ARBA" id="ARBA00022454"/>
    </source>
</evidence>
<dbReference type="InterPro" id="IPR053820">
    <property type="entry name" value="MSL3_chromo-like"/>
</dbReference>
<keyword evidence="5" id="KW-0156">Chromatin regulator</keyword>